<dbReference type="Gene3D" id="3.40.50.720">
    <property type="entry name" value="NAD(P)-binding Rossmann-like Domain"/>
    <property type="match status" value="1"/>
</dbReference>
<name>A0ABV7L3Z5_9PROT</name>
<dbReference type="RefSeq" id="WP_379903434.1">
    <property type="nucleotide sequence ID" value="NZ_JBHRTR010000031.1"/>
</dbReference>
<feature type="domain" description="PRISE-like Rossmann-fold" evidence="1">
    <location>
        <begin position="57"/>
        <end position="352"/>
    </location>
</feature>
<organism evidence="2 3">
    <name type="scientific">Marinibaculum pumilum</name>
    <dbReference type="NCBI Taxonomy" id="1766165"/>
    <lineage>
        <taxon>Bacteria</taxon>
        <taxon>Pseudomonadati</taxon>
        <taxon>Pseudomonadota</taxon>
        <taxon>Alphaproteobacteria</taxon>
        <taxon>Rhodospirillales</taxon>
        <taxon>Rhodospirillaceae</taxon>
        <taxon>Marinibaculum</taxon>
    </lineage>
</organism>
<dbReference type="InterPro" id="IPR036291">
    <property type="entry name" value="NAD(P)-bd_dom_sf"/>
</dbReference>
<comment type="caution">
    <text evidence="2">The sequence shown here is derived from an EMBL/GenBank/DDBJ whole genome shotgun (WGS) entry which is preliminary data.</text>
</comment>
<dbReference type="EMBL" id="JBHRTR010000031">
    <property type="protein sequence ID" value="MFC3229338.1"/>
    <property type="molecule type" value="Genomic_DNA"/>
</dbReference>
<dbReference type="PANTHER" id="PTHR32487:SF0">
    <property type="entry name" value="3-OXO-DELTA(4,5)-STEROID 5-BETA-REDUCTASE"/>
    <property type="match status" value="1"/>
</dbReference>
<evidence type="ECO:0000313" key="2">
    <source>
        <dbReference type="EMBL" id="MFC3229338.1"/>
    </source>
</evidence>
<reference evidence="3" key="1">
    <citation type="journal article" date="2019" name="Int. J. Syst. Evol. Microbiol.">
        <title>The Global Catalogue of Microorganisms (GCM) 10K type strain sequencing project: providing services to taxonomists for standard genome sequencing and annotation.</title>
        <authorList>
            <consortium name="The Broad Institute Genomics Platform"/>
            <consortium name="The Broad Institute Genome Sequencing Center for Infectious Disease"/>
            <person name="Wu L."/>
            <person name="Ma J."/>
        </authorList>
    </citation>
    <scope>NUCLEOTIDE SEQUENCE [LARGE SCALE GENOMIC DNA]</scope>
    <source>
        <strain evidence="3">KCTC 42964</strain>
    </source>
</reference>
<sequence length="352" mass="38044">MTGTALILGDGGVVGRHLALRLNASPGWSAIGLSRRAEGPEGVVHIAADLLDRADLSRHAEGLQAVTHLFVAAKVAAADAVAEAERNVRLLANALDLLERHAPGLQRVVLVHGTKWYGCHLGPYAVPAREADPSGPGPLFYFDQHDLVRVRSQACPAARRWTWCSLRPHTVWGYSQGSGNNLVTLIAVYAALLKEAGLPLSFPGSEANFRKRSQATTADLLADALLWAAVAPACAGQDVNIVNGGWFRWCDLWPSVAALFDMPPAPPDPVPLVKRMKPLEAAWPALCDRHGLRERDLGQLVNWAYGDGLFGVTWDDVSAMDKARRLGFHATEDNGAALLRILDGLRRDRIVP</sequence>
<accession>A0ABV7L3Z5</accession>
<dbReference type="Pfam" id="PF22917">
    <property type="entry name" value="PRISE"/>
    <property type="match status" value="1"/>
</dbReference>
<evidence type="ECO:0000313" key="3">
    <source>
        <dbReference type="Proteomes" id="UP001595528"/>
    </source>
</evidence>
<evidence type="ECO:0000259" key="1">
    <source>
        <dbReference type="Pfam" id="PF22917"/>
    </source>
</evidence>
<proteinExistence type="predicted"/>
<gene>
    <name evidence="2" type="ORF">ACFOGJ_18975</name>
</gene>
<dbReference type="SUPFAM" id="SSF51735">
    <property type="entry name" value="NAD(P)-binding Rossmann-fold domains"/>
    <property type="match status" value="1"/>
</dbReference>
<dbReference type="InterPro" id="IPR055222">
    <property type="entry name" value="PRISE-like_Rossmann-fold"/>
</dbReference>
<dbReference type="Proteomes" id="UP001595528">
    <property type="component" value="Unassembled WGS sequence"/>
</dbReference>
<dbReference type="PANTHER" id="PTHR32487">
    <property type="entry name" value="3-OXO-DELTA(4,5)-STEROID 5-BETA-REDUCTASE"/>
    <property type="match status" value="1"/>
</dbReference>
<keyword evidence="3" id="KW-1185">Reference proteome</keyword>
<protein>
    <submittedName>
        <fullName evidence="2">NAD-dependent epimerase/dehydratase family protein</fullName>
    </submittedName>
</protein>